<protein>
    <submittedName>
        <fullName evidence="2">Uncharacterized protein</fullName>
    </submittedName>
</protein>
<dbReference type="WBParaSite" id="JU765_v2.g17846.t1">
    <property type="protein sequence ID" value="JU765_v2.g17846.t1"/>
    <property type="gene ID" value="JU765_v2.g17846"/>
</dbReference>
<proteinExistence type="predicted"/>
<name>A0AC34QNB5_9BILA</name>
<evidence type="ECO:0000313" key="1">
    <source>
        <dbReference type="Proteomes" id="UP000887576"/>
    </source>
</evidence>
<accession>A0AC34QNB5</accession>
<reference evidence="2" key="1">
    <citation type="submission" date="2022-11" db="UniProtKB">
        <authorList>
            <consortium name="WormBaseParasite"/>
        </authorList>
    </citation>
    <scope>IDENTIFICATION</scope>
</reference>
<evidence type="ECO:0000313" key="2">
    <source>
        <dbReference type="WBParaSite" id="JU765_v2.g17846.t1"/>
    </source>
</evidence>
<dbReference type="Proteomes" id="UP000887576">
    <property type="component" value="Unplaced"/>
</dbReference>
<organism evidence="1 2">
    <name type="scientific">Panagrolaimus sp. JU765</name>
    <dbReference type="NCBI Taxonomy" id="591449"/>
    <lineage>
        <taxon>Eukaryota</taxon>
        <taxon>Metazoa</taxon>
        <taxon>Ecdysozoa</taxon>
        <taxon>Nematoda</taxon>
        <taxon>Chromadorea</taxon>
        <taxon>Rhabditida</taxon>
        <taxon>Tylenchina</taxon>
        <taxon>Panagrolaimomorpha</taxon>
        <taxon>Panagrolaimoidea</taxon>
        <taxon>Panagrolaimidae</taxon>
        <taxon>Panagrolaimus</taxon>
    </lineage>
</organism>
<sequence>MNLFKKPDPKELQRANDRQIRKTGRDLTSDHRQLERREKELEIEIKKLAAKGQIDACKILAKQLVQIRSQKTKNVAMNAKITSIGAQAKTMNSMGTMTKAMGTAAQTMKAVDKQMPLQKFAADMREFQMTNDKMELKEEVINDTLDNLFEVDEGEQQFVIDQVLDEIGIETMGKMPAVPSGSTGLTAKNKEVTDADIERMLAALKS</sequence>